<evidence type="ECO:0000313" key="5">
    <source>
        <dbReference type="Proteomes" id="UP000198642"/>
    </source>
</evidence>
<keyword evidence="2" id="KW-0326">Glycosidase</keyword>
<evidence type="ECO:0000313" key="4">
    <source>
        <dbReference type="EMBL" id="SFA89651.1"/>
    </source>
</evidence>
<reference evidence="4 5" key="1">
    <citation type="submission" date="2016-10" db="EMBL/GenBank/DDBJ databases">
        <authorList>
            <person name="de Groot N.N."/>
        </authorList>
    </citation>
    <scope>NUCLEOTIDE SEQUENCE [LARGE SCALE GENOMIC DNA]</scope>
    <source>
        <strain evidence="4 5">CGMCC 1.3702</strain>
    </source>
</reference>
<organism evidence="4 5">
    <name type="scientific">Lentibacillus halodurans</name>
    <dbReference type="NCBI Taxonomy" id="237679"/>
    <lineage>
        <taxon>Bacteria</taxon>
        <taxon>Bacillati</taxon>
        <taxon>Bacillota</taxon>
        <taxon>Bacilli</taxon>
        <taxon>Bacillales</taxon>
        <taxon>Bacillaceae</taxon>
        <taxon>Lentibacillus</taxon>
    </lineage>
</organism>
<sequence length="322" mass="36282">MAQKVLVFGDIGIDDTIALIYAYFDAAIDIVGVVANYGNIPREKALANVNYVRELFDIEPSVQVISGAHIPMTGEDPVFQPEIHGEYGLGPIEPPLVTNDGLVENFFEAVEIIKQYRNQDLAIVNMGRLTSLATMFIKYPSIMENVQRFYMMGGAFWVPGNATAVSEANFYGDPIAAQLVLKNASNVTIIPLNVTRQAIATPQMVDHINQVGEAKIVKPLLDYYYNFYKQRNPRIQGSPLHDVVTLMATVYDEMFTFRYLPVDIIQSRNGVERGQSIADIRPYGDVLEGKAEDEKHHRIALDLDYWQFYSYFMSIMTGRAFQ</sequence>
<dbReference type="Gene3D" id="3.90.245.10">
    <property type="entry name" value="Ribonucleoside hydrolase-like"/>
    <property type="match status" value="1"/>
</dbReference>
<evidence type="ECO:0000256" key="2">
    <source>
        <dbReference type="ARBA" id="ARBA00023295"/>
    </source>
</evidence>
<dbReference type="PANTHER" id="PTHR12304:SF4">
    <property type="entry name" value="URIDINE NUCLEOSIDASE"/>
    <property type="match status" value="1"/>
</dbReference>
<keyword evidence="5" id="KW-1185">Reference proteome</keyword>
<keyword evidence="1" id="KW-0378">Hydrolase</keyword>
<protein>
    <submittedName>
        <fullName evidence="4">Purine nucleosidase</fullName>
    </submittedName>
</protein>
<evidence type="ECO:0000259" key="3">
    <source>
        <dbReference type="Pfam" id="PF01156"/>
    </source>
</evidence>
<dbReference type="OrthoDB" id="9797882at2"/>
<dbReference type="InterPro" id="IPR001910">
    <property type="entry name" value="Inosine/uridine_hydrolase_dom"/>
</dbReference>
<dbReference type="Pfam" id="PF01156">
    <property type="entry name" value="IU_nuc_hydro"/>
    <property type="match status" value="1"/>
</dbReference>
<dbReference type="RefSeq" id="WP_090234542.1">
    <property type="nucleotide sequence ID" value="NZ_FOJW01000003.1"/>
</dbReference>
<accession>A0A1I0WM08</accession>
<dbReference type="Proteomes" id="UP000198642">
    <property type="component" value="Unassembled WGS sequence"/>
</dbReference>
<dbReference type="GO" id="GO:0008477">
    <property type="term" value="F:purine nucleosidase activity"/>
    <property type="evidence" value="ECO:0007669"/>
    <property type="project" value="TreeGrafter"/>
</dbReference>
<dbReference type="InterPro" id="IPR036452">
    <property type="entry name" value="Ribo_hydro-like"/>
</dbReference>
<gene>
    <name evidence="4" type="ORF">SAMN04488072_103130</name>
</gene>
<dbReference type="CDD" id="cd00455">
    <property type="entry name" value="nuc_hydro"/>
    <property type="match status" value="1"/>
</dbReference>
<dbReference type="EMBL" id="FOJW01000003">
    <property type="protein sequence ID" value="SFA89651.1"/>
    <property type="molecule type" value="Genomic_DNA"/>
</dbReference>
<proteinExistence type="predicted"/>
<dbReference type="AlphaFoldDB" id="A0A1I0WM08"/>
<name>A0A1I0WM08_9BACI</name>
<dbReference type="SUPFAM" id="SSF53590">
    <property type="entry name" value="Nucleoside hydrolase"/>
    <property type="match status" value="1"/>
</dbReference>
<evidence type="ECO:0000256" key="1">
    <source>
        <dbReference type="ARBA" id="ARBA00022801"/>
    </source>
</evidence>
<dbReference type="PANTHER" id="PTHR12304">
    <property type="entry name" value="INOSINE-URIDINE PREFERRING NUCLEOSIDE HYDROLASE"/>
    <property type="match status" value="1"/>
</dbReference>
<feature type="domain" description="Inosine/uridine-preferring nucleoside hydrolase" evidence="3">
    <location>
        <begin position="7"/>
        <end position="309"/>
    </location>
</feature>
<dbReference type="GO" id="GO:0005829">
    <property type="term" value="C:cytosol"/>
    <property type="evidence" value="ECO:0007669"/>
    <property type="project" value="TreeGrafter"/>
</dbReference>
<dbReference type="InterPro" id="IPR023186">
    <property type="entry name" value="IUNH"/>
</dbReference>
<dbReference type="GO" id="GO:0006152">
    <property type="term" value="P:purine nucleoside catabolic process"/>
    <property type="evidence" value="ECO:0007669"/>
    <property type="project" value="TreeGrafter"/>
</dbReference>
<dbReference type="STRING" id="237679.SAMN04488072_103130"/>